<dbReference type="KEGG" id="tet:TTHERM_00666210"/>
<dbReference type="Proteomes" id="UP000009168">
    <property type="component" value="Unassembled WGS sequence"/>
</dbReference>
<evidence type="ECO:0000313" key="3">
    <source>
        <dbReference type="EMBL" id="EAR99745.2"/>
    </source>
</evidence>
<evidence type="ECO:0000256" key="2">
    <source>
        <dbReference type="SAM" id="MobiDB-lite"/>
    </source>
</evidence>
<accession>Q23TG1</accession>
<dbReference type="RefSeq" id="XP_001019990.2">
    <property type="nucleotide sequence ID" value="XM_001019990.2"/>
</dbReference>
<feature type="coiled-coil region" evidence="1">
    <location>
        <begin position="227"/>
        <end position="261"/>
    </location>
</feature>
<protein>
    <submittedName>
        <fullName evidence="3">Uncharacterized protein</fullName>
    </submittedName>
</protein>
<dbReference type="GeneID" id="7827133"/>
<reference evidence="4" key="1">
    <citation type="journal article" date="2006" name="PLoS Biol.">
        <title>Macronuclear genome sequence of the ciliate Tetrahymena thermophila, a model eukaryote.</title>
        <authorList>
            <person name="Eisen J.A."/>
            <person name="Coyne R.S."/>
            <person name="Wu M."/>
            <person name="Wu D."/>
            <person name="Thiagarajan M."/>
            <person name="Wortman J.R."/>
            <person name="Badger J.H."/>
            <person name="Ren Q."/>
            <person name="Amedeo P."/>
            <person name="Jones K.M."/>
            <person name="Tallon L.J."/>
            <person name="Delcher A.L."/>
            <person name="Salzberg S.L."/>
            <person name="Silva J.C."/>
            <person name="Haas B.J."/>
            <person name="Majoros W.H."/>
            <person name="Farzad M."/>
            <person name="Carlton J.M."/>
            <person name="Smith R.K. Jr."/>
            <person name="Garg J."/>
            <person name="Pearlman R.E."/>
            <person name="Karrer K.M."/>
            <person name="Sun L."/>
            <person name="Manning G."/>
            <person name="Elde N.C."/>
            <person name="Turkewitz A.P."/>
            <person name="Asai D.J."/>
            <person name="Wilkes D.E."/>
            <person name="Wang Y."/>
            <person name="Cai H."/>
            <person name="Collins K."/>
            <person name="Stewart B.A."/>
            <person name="Lee S.R."/>
            <person name="Wilamowska K."/>
            <person name="Weinberg Z."/>
            <person name="Ruzzo W.L."/>
            <person name="Wloga D."/>
            <person name="Gaertig J."/>
            <person name="Frankel J."/>
            <person name="Tsao C.-C."/>
            <person name="Gorovsky M.A."/>
            <person name="Keeling P.J."/>
            <person name="Waller R.F."/>
            <person name="Patron N.J."/>
            <person name="Cherry J.M."/>
            <person name="Stover N.A."/>
            <person name="Krieger C.J."/>
            <person name="del Toro C."/>
            <person name="Ryder H.F."/>
            <person name="Williamson S.C."/>
            <person name="Barbeau R.A."/>
            <person name="Hamilton E.P."/>
            <person name="Orias E."/>
        </authorList>
    </citation>
    <scope>NUCLEOTIDE SEQUENCE [LARGE SCALE GENOMIC DNA]</scope>
    <source>
        <strain evidence="4">SB210</strain>
    </source>
</reference>
<dbReference type="OrthoDB" id="10631833at2759"/>
<organism evidence="3 4">
    <name type="scientific">Tetrahymena thermophila (strain SB210)</name>
    <dbReference type="NCBI Taxonomy" id="312017"/>
    <lineage>
        <taxon>Eukaryota</taxon>
        <taxon>Sar</taxon>
        <taxon>Alveolata</taxon>
        <taxon>Ciliophora</taxon>
        <taxon>Intramacronucleata</taxon>
        <taxon>Oligohymenophorea</taxon>
        <taxon>Hymenostomatida</taxon>
        <taxon>Tetrahymenina</taxon>
        <taxon>Tetrahymenidae</taxon>
        <taxon>Tetrahymena</taxon>
    </lineage>
</organism>
<feature type="region of interest" description="Disordered" evidence="2">
    <location>
        <begin position="51"/>
        <end position="74"/>
    </location>
</feature>
<dbReference type="AlphaFoldDB" id="Q23TG1"/>
<feature type="coiled-coil region" evidence="1">
    <location>
        <begin position="299"/>
        <end position="327"/>
    </location>
</feature>
<evidence type="ECO:0000313" key="4">
    <source>
        <dbReference type="Proteomes" id="UP000009168"/>
    </source>
</evidence>
<name>Q23TG1_TETTS</name>
<dbReference type="eggNOG" id="ENOG502R2Q5">
    <property type="taxonomic scope" value="Eukaryota"/>
</dbReference>
<proteinExistence type="predicted"/>
<feature type="coiled-coil region" evidence="1">
    <location>
        <begin position="111"/>
        <end position="182"/>
    </location>
</feature>
<keyword evidence="1" id="KW-0175">Coiled coil</keyword>
<dbReference type="EMBL" id="GG662636">
    <property type="protein sequence ID" value="EAR99745.2"/>
    <property type="molecule type" value="Genomic_DNA"/>
</dbReference>
<dbReference type="HOGENOM" id="CLU_597870_0_0_1"/>
<feature type="compositionally biased region" description="Basic and acidic residues" evidence="2">
    <location>
        <begin position="51"/>
        <end position="73"/>
    </location>
</feature>
<dbReference type="InParanoid" id="Q23TG1"/>
<evidence type="ECO:0000256" key="1">
    <source>
        <dbReference type="SAM" id="Coils"/>
    </source>
</evidence>
<gene>
    <name evidence="3" type="ORF">TTHERM_00666210</name>
</gene>
<keyword evidence="4" id="KW-1185">Reference proteome</keyword>
<sequence length="473" mass="57709">MYQESPLRYSPDLQKYKNEWAYLQDLQMRKQGELVDEQKKLEDEIKKNYRQDLKVSIDQHQQIQREQENERRNGTGQYQSLHDRMMNDYFEQRQVQNEKQHQQCRDFNYSLIEQKRQQQLKERELERMAAEKRIKDAEEQEKRFKEIQLQEKYFVKSELLNANHAQEEIKKIEMERARERNKQLAQSEFNQLSLQDQRREQFLDQLKQRYYKSMNNPVQNIYLENHLKQIEDRRNLEKKLVDEYNQRRLQLEEEKKAEEFQQRQKIKTAINSTLKNQMQLKQDAQIAVTIDKIKYHDYLLQKDKEVLEQQNEVKQYQEAMKREYQNELKDQMYHRTHNNKDYMDKRELKINKQVFEANGLTPSIPGMFQDHQRIKQLKMINNCLGYQHKLATPENIQMFQNPRSRFQSHDEHQIAQSLPQSTLHKNSSSIALPQEQKPELYNNDFSSPVKQPINSELRRNNSVFLQQGKKLFY</sequence>